<feature type="transmembrane region" description="Helical" evidence="16">
    <location>
        <begin position="315"/>
        <end position="336"/>
    </location>
</feature>
<evidence type="ECO:0000259" key="17">
    <source>
        <dbReference type="PROSITE" id="PS50850"/>
    </source>
</evidence>
<dbReference type="PRINTS" id="PR00171">
    <property type="entry name" value="SUGRTRNSPORT"/>
</dbReference>
<keyword evidence="6 16" id="KW-1133">Transmembrane helix</keyword>
<evidence type="ECO:0000256" key="16">
    <source>
        <dbReference type="SAM" id="Phobius"/>
    </source>
</evidence>
<dbReference type="Gene3D" id="1.20.1250.20">
    <property type="entry name" value="MFS general substrate transporter like domains"/>
    <property type="match status" value="1"/>
</dbReference>
<comment type="catalytic activity">
    <reaction evidence="9">
        <text>D-glucose(out) = D-glucose(in)</text>
        <dbReference type="Rhea" id="RHEA:60376"/>
        <dbReference type="ChEBI" id="CHEBI:4167"/>
    </reaction>
    <physiologicalReaction direction="left-to-right" evidence="9">
        <dbReference type="Rhea" id="RHEA:60377"/>
    </physiologicalReaction>
</comment>
<comment type="subcellular location">
    <subcellularLocation>
        <location evidence="1">Membrane</location>
        <topology evidence="1">Multi-pass membrane protein</topology>
    </subcellularLocation>
</comment>
<comment type="subunit">
    <text evidence="3">Homodimer.</text>
</comment>
<feature type="transmembrane region" description="Helical" evidence="16">
    <location>
        <begin position="454"/>
        <end position="473"/>
    </location>
</feature>
<dbReference type="PROSITE" id="PS00216">
    <property type="entry name" value="SUGAR_TRANSPORT_1"/>
    <property type="match status" value="1"/>
</dbReference>
<evidence type="ECO:0000256" key="5">
    <source>
        <dbReference type="ARBA" id="ARBA00022692"/>
    </source>
</evidence>
<evidence type="ECO:0000256" key="1">
    <source>
        <dbReference type="ARBA" id="ARBA00004141"/>
    </source>
</evidence>
<gene>
    <name evidence="18" type="ORF">TrRE_jg6460</name>
</gene>
<evidence type="ECO:0000256" key="8">
    <source>
        <dbReference type="ARBA" id="ARBA00044637"/>
    </source>
</evidence>
<feature type="transmembrane region" description="Helical" evidence="16">
    <location>
        <begin position="157"/>
        <end position="178"/>
    </location>
</feature>
<evidence type="ECO:0000256" key="2">
    <source>
        <dbReference type="ARBA" id="ARBA00010992"/>
    </source>
</evidence>
<dbReference type="Pfam" id="PF00083">
    <property type="entry name" value="Sugar_tr"/>
    <property type="match status" value="1"/>
</dbReference>
<proteinExistence type="inferred from homology"/>
<dbReference type="AlphaFoldDB" id="A0A9W6ZYE1"/>
<evidence type="ECO:0000256" key="14">
    <source>
        <dbReference type="ARBA" id="ARBA00044780"/>
    </source>
</evidence>
<dbReference type="InterPro" id="IPR036259">
    <property type="entry name" value="MFS_trans_sf"/>
</dbReference>
<comment type="catalytic activity">
    <reaction evidence="12">
        <text>D-glucosamine(out) = D-glucosamine(in)</text>
        <dbReference type="Rhea" id="RHEA:78423"/>
        <dbReference type="ChEBI" id="CHEBI:58723"/>
    </reaction>
    <physiologicalReaction direction="left-to-right" evidence="12">
        <dbReference type="Rhea" id="RHEA:78424"/>
    </physiologicalReaction>
</comment>
<dbReference type="EMBL" id="BRXZ01001047">
    <property type="protein sequence ID" value="GMH60691.1"/>
    <property type="molecule type" value="Genomic_DNA"/>
</dbReference>
<evidence type="ECO:0000256" key="6">
    <source>
        <dbReference type="ARBA" id="ARBA00022989"/>
    </source>
</evidence>
<feature type="transmembrane region" description="Helical" evidence="16">
    <location>
        <begin position="385"/>
        <end position="411"/>
    </location>
</feature>
<dbReference type="InterPro" id="IPR050820">
    <property type="entry name" value="MFS_Sugar_Transporter"/>
</dbReference>
<feature type="transmembrane region" description="Helical" evidence="16">
    <location>
        <begin position="343"/>
        <end position="365"/>
    </location>
</feature>
<evidence type="ECO:0000256" key="15">
    <source>
        <dbReference type="RuleBase" id="RU003346"/>
    </source>
</evidence>
<protein>
    <recommendedName>
        <fullName evidence="14">Hexose transporter 1</fullName>
    </recommendedName>
</protein>
<comment type="catalytic activity">
    <reaction evidence="13">
        <text>D-fructose(out) = D-fructose(in)</text>
        <dbReference type="Rhea" id="RHEA:60372"/>
        <dbReference type="ChEBI" id="CHEBI:37721"/>
    </reaction>
    <physiologicalReaction direction="left-to-right" evidence="13">
        <dbReference type="Rhea" id="RHEA:60373"/>
    </physiologicalReaction>
</comment>
<dbReference type="InterPro" id="IPR003663">
    <property type="entry name" value="Sugar/inositol_transpt"/>
</dbReference>
<comment type="catalytic activity">
    <reaction evidence="10">
        <text>D-xylose(out) = D-xylose(in)</text>
        <dbReference type="Rhea" id="RHEA:78427"/>
        <dbReference type="ChEBI" id="CHEBI:53455"/>
    </reaction>
    <physiologicalReaction direction="left-to-right" evidence="10">
        <dbReference type="Rhea" id="RHEA:78428"/>
    </physiologicalReaction>
</comment>
<dbReference type="InterPro" id="IPR005829">
    <property type="entry name" value="Sugar_transporter_CS"/>
</dbReference>
<feature type="transmembrane region" description="Helical" evidence="16">
    <location>
        <begin position="92"/>
        <end position="109"/>
    </location>
</feature>
<feature type="domain" description="Major facilitator superfamily (MFS) profile" evidence="17">
    <location>
        <begin position="12"/>
        <end position="477"/>
    </location>
</feature>
<evidence type="ECO:0000256" key="10">
    <source>
        <dbReference type="ARBA" id="ARBA00044656"/>
    </source>
</evidence>
<dbReference type="PROSITE" id="PS50850">
    <property type="entry name" value="MFS"/>
    <property type="match status" value="1"/>
</dbReference>
<comment type="catalytic activity">
    <reaction evidence="11">
        <text>D-mannose(out) = D-mannose(in)</text>
        <dbReference type="Rhea" id="RHEA:78391"/>
        <dbReference type="ChEBI" id="CHEBI:4208"/>
    </reaction>
    <physiologicalReaction direction="left-to-right" evidence="11">
        <dbReference type="Rhea" id="RHEA:78392"/>
    </physiologicalReaction>
</comment>
<accession>A0A9W6ZYE1</accession>
<sequence>MDDYSRLSVFLLFIVPALGGLLFGYEIGVTSAAVSQMESVAMSGTQWYSLLTDGEYAGLVEGVVTAASTIGAFLGSLVVFKVADDIGRKKELQIGACCYAIGAVGQFLSSSKAGADVGLTFLILVRVVYGVGIAFSMHGAPTYIAEMAPPSLRGLLVSLKEAFIVVGILLGFAVGYLLCSDESSAVVVGGWKWAYGSSVIFSTLMLFGTFYIPRSARWLLLKQRSEEAAESLRFVFPESEDTVREIFDDIKRQCDKQLEMEVASGSNENKSIFASKWRGPLLAGVGLIVLQQVTGQPSVLSYAVKILKDAGLGEFSSVLLGAFKFVATMLAVLYVDSFGRRKLLFIGNSLMLVALAVLSYIYLAYPSAANDDDNDNDSSDFGPRQVITLIAMFIYIGGYQVGFGPIAWLMISECFPLEIRGQAVAFAVQMNFLWNLIIQLSIPVVSTALGNGPLFSIFTAFCVYSIYFVYHYVPETKGLSLEEIEKFFERNRKQKDTDIGEPTAPLLHNIV</sequence>
<evidence type="ECO:0000256" key="7">
    <source>
        <dbReference type="ARBA" id="ARBA00023136"/>
    </source>
</evidence>
<evidence type="ECO:0000256" key="11">
    <source>
        <dbReference type="ARBA" id="ARBA00044662"/>
    </source>
</evidence>
<dbReference type="GO" id="GO:0022857">
    <property type="term" value="F:transmembrane transporter activity"/>
    <property type="evidence" value="ECO:0007669"/>
    <property type="project" value="InterPro"/>
</dbReference>
<name>A0A9W6ZYE1_9STRA</name>
<dbReference type="OrthoDB" id="6612291at2759"/>
<dbReference type="InterPro" id="IPR020846">
    <property type="entry name" value="MFS_dom"/>
</dbReference>
<feature type="transmembrane region" description="Helical" evidence="16">
    <location>
        <begin position="423"/>
        <end position="442"/>
    </location>
</feature>
<reference evidence="18" key="1">
    <citation type="submission" date="2022-07" db="EMBL/GenBank/DDBJ databases">
        <title>Genome analysis of Parmales, a sister group of diatoms, reveals the evolutionary specialization of diatoms from phago-mixotrophs to photoautotrophs.</title>
        <authorList>
            <person name="Ban H."/>
            <person name="Sato S."/>
            <person name="Yoshikawa S."/>
            <person name="Kazumasa Y."/>
            <person name="Nakamura Y."/>
            <person name="Ichinomiya M."/>
            <person name="Saitoh K."/>
            <person name="Sato N."/>
            <person name="Blanc-Mathieu R."/>
            <person name="Endo H."/>
            <person name="Kuwata A."/>
            <person name="Ogata H."/>
        </authorList>
    </citation>
    <scope>NUCLEOTIDE SEQUENCE</scope>
</reference>
<keyword evidence="7 16" id="KW-0472">Membrane</keyword>
<keyword evidence="19" id="KW-1185">Reference proteome</keyword>
<organism evidence="18 19">
    <name type="scientific">Triparma retinervis</name>
    <dbReference type="NCBI Taxonomy" id="2557542"/>
    <lineage>
        <taxon>Eukaryota</taxon>
        <taxon>Sar</taxon>
        <taxon>Stramenopiles</taxon>
        <taxon>Ochrophyta</taxon>
        <taxon>Bolidophyceae</taxon>
        <taxon>Parmales</taxon>
        <taxon>Triparmaceae</taxon>
        <taxon>Triparma</taxon>
    </lineage>
</organism>
<comment type="catalytic activity">
    <reaction evidence="8">
        <text>D-galactose(in) = D-galactose(out)</text>
        <dbReference type="Rhea" id="RHEA:34915"/>
        <dbReference type="ChEBI" id="CHEBI:4139"/>
    </reaction>
    <physiologicalReaction direction="right-to-left" evidence="8">
        <dbReference type="Rhea" id="RHEA:34917"/>
    </physiologicalReaction>
</comment>
<evidence type="ECO:0000256" key="3">
    <source>
        <dbReference type="ARBA" id="ARBA00011738"/>
    </source>
</evidence>
<dbReference type="NCBIfam" id="TIGR00879">
    <property type="entry name" value="SP"/>
    <property type="match status" value="1"/>
</dbReference>
<evidence type="ECO:0000313" key="19">
    <source>
        <dbReference type="Proteomes" id="UP001165082"/>
    </source>
</evidence>
<feature type="transmembrane region" description="Helical" evidence="16">
    <location>
        <begin position="193"/>
        <end position="212"/>
    </location>
</feature>
<dbReference type="Proteomes" id="UP001165082">
    <property type="component" value="Unassembled WGS sequence"/>
</dbReference>
<keyword evidence="4 15" id="KW-0813">Transport</keyword>
<evidence type="ECO:0000256" key="9">
    <source>
        <dbReference type="ARBA" id="ARBA00044648"/>
    </source>
</evidence>
<comment type="similarity">
    <text evidence="2 15">Belongs to the major facilitator superfamily. Sugar transporter (TC 2.A.1.1) family.</text>
</comment>
<feature type="transmembrane region" description="Helical" evidence="16">
    <location>
        <begin position="121"/>
        <end position="145"/>
    </location>
</feature>
<evidence type="ECO:0000313" key="18">
    <source>
        <dbReference type="EMBL" id="GMH60691.1"/>
    </source>
</evidence>
<dbReference type="PANTHER" id="PTHR48023">
    <property type="entry name" value="D-XYLOSE-PROTON SYMPORTER-LIKE 2"/>
    <property type="match status" value="1"/>
</dbReference>
<dbReference type="InterPro" id="IPR005828">
    <property type="entry name" value="MFS_sugar_transport-like"/>
</dbReference>
<evidence type="ECO:0000256" key="4">
    <source>
        <dbReference type="ARBA" id="ARBA00022448"/>
    </source>
</evidence>
<keyword evidence="5 16" id="KW-0812">Transmembrane</keyword>
<evidence type="ECO:0000256" key="12">
    <source>
        <dbReference type="ARBA" id="ARBA00044668"/>
    </source>
</evidence>
<dbReference type="GO" id="GO:0016020">
    <property type="term" value="C:membrane"/>
    <property type="evidence" value="ECO:0007669"/>
    <property type="project" value="UniProtKB-SubCell"/>
</dbReference>
<comment type="caution">
    <text evidence="18">The sequence shown here is derived from an EMBL/GenBank/DDBJ whole genome shotgun (WGS) entry which is preliminary data.</text>
</comment>
<dbReference type="SUPFAM" id="SSF103473">
    <property type="entry name" value="MFS general substrate transporter"/>
    <property type="match status" value="1"/>
</dbReference>
<dbReference type="GO" id="GO:1904659">
    <property type="term" value="P:D-glucose transmembrane transport"/>
    <property type="evidence" value="ECO:0007669"/>
    <property type="project" value="TreeGrafter"/>
</dbReference>
<dbReference type="PANTHER" id="PTHR48023:SF4">
    <property type="entry name" value="D-XYLOSE-PROTON SYMPORTER-LIKE 2"/>
    <property type="match status" value="1"/>
</dbReference>
<evidence type="ECO:0000256" key="13">
    <source>
        <dbReference type="ARBA" id="ARBA00044710"/>
    </source>
</evidence>
<feature type="transmembrane region" description="Helical" evidence="16">
    <location>
        <begin position="56"/>
        <end position="80"/>
    </location>
</feature>